<keyword evidence="4" id="KW-1185">Reference proteome</keyword>
<organism evidence="3 4">
    <name type="scientific">Nocardia flavorosea</name>
    <dbReference type="NCBI Taxonomy" id="53429"/>
    <lineage>
        <taxon>Bacteria</taxon>
        <taxon>Bacillati</taxon>
        <taxon>Actinomycetota</taxon>
        <taxon>Actinomycetes</taxon>
        <taxon>Mycobacteriales</taxon>
        <taxon>Nocardiaceae</taxon>
        <taxon>Nocardia</taxon>
    </lineage>
</organism>
<dbReference type="PANTHER" id="PTHR24096">
    <property type="entry name" value="LONG-CHAIN-FATTY-ACID--COA LIGASE"/>
    <property type="match status" value="1"/>
</dbReference>
<dbReference type="Pfam" id="PF00501">
    <property type="entry name" value="AMP-binding"/>
    <property type="match status" value="1"/>
</dbReference>
<proteinExistence type="predicted"/>
<feature type="domain" description="AMP-dependent synthetase/ligase" evidence="1">
    <location>
        <begin position="5"/>
        <end position="359"/>
    </location>
</feature>
<dbReference type="Gene3D" id="3.30.300.30">
    <property type="match status" value="1"/>
</dbReference>
<comment type="caution">
    <text evidence="3">The sequence shown here is derived from an EMBL/GenBank/DDBJ whole genome shotgun (WGS) entry which is preliminary data.</text>
</comment>
<reference evidence="3 4" key="1">
    <citation type="submission" date="2020-04" db="EMBL/GenBank/DDBJ databases">
        <title>MicrobeNet Type strains.</title>
        <authorList>
            <person name="Nicholson A.C."/>
        </authorList>
    </citation>
    <scope>NUCLEOTIDE SEQUENCE [LARGE SCALE GENOMIC DNA]</scope>
    <source>
        <strain evidence="3 4">JCM 3332</strain>
    </source>
</reference>
<dbReference type="Gene3D" id="3.40.50.12780">
    <property type="entry name" value="N-terminal domain of ligase-like"/>
    <property type="match status" value="1"/>
</dbReference>
<dbReference type="SUPFAM" id="SSF56801">
    <property type="entry name" value="Acetyl-CoA synthetase-like"/>
    <property type="match status" value="1"/>
</dbReference>
<dbReference type="InterPro" id="IPR042099">
    <property type="entry name" value="ANL_N_sf"/>
</dbReference>
<evidence type="ECO:0000313" key="4">
    <source>
        <dbReference type="Proteomes" id="UP000570678"/>
    </source>
</evidence>
<dbReference type="EMBL" id="JAAXOT010000010">
    <property type="protein sequence ID" value="NKY58466.1"/>
    <property type="molecule type" value="Genomic_DNA"/>
</dbReference>
<feature type="domain" description="AMP-binding enzyme C-terminal" evidence="2">
    <location>
        <begin position="417"/>
        <end position="495"/>
    </location>
</feature>
<evidence type="ECO:0000313" key="3">
    <source>
        <dbReference type="EMBL" id="NKY58466.1"/>
    </source>
</evidence>
<dbReference type="RefSeq" id="WP_062979544.1">
    <property type="nucleotide sequence ID" value="NZ_JAAXOT010000010.1"/>
</dbReference>
<dbReference type="Pfam" id="PF13193">
    <property type="entry name" value="AMP-binding_C"/>
    <property type="match status" value="1"/>
</dbReference>
<dbReference type="PROSITE" id="PS00455">
    <property type="entry name" value="AMP_BINDING"/>
    <property type="match status" value="1"/>
</dbReference>
<name>A0A846YFS2_9NOCA</name>
<sequence>MAPGWHAERAPERPAIIMVSSGEVVTYRELEQRSIRVARALRARGLKAGDHIAILMTNNRPYLETAWAAQRSGLYYTAVNWHLTAGEVQYILDDCGATALICDEFVGDVVADLDLSRIPVRIVGIGDIAGFERYDEVLAAESADPLGAVECEGREMLYSSGTTGRPKGIRKPLPATPLGDPSAAPVQIARGLLVSGATQDAVYLSPAPLYHGAPLVFSMSWHRLGATVVVMERFDARRCLELIERHRITHTQMVPTMFVRMLRLPPAERNRYDTSSLVDVVHSAAPCPVGVKQQMLDWWGPIISEYYSGTEDIGNTFITAREWLDHPGSVGRPAQECHIVGDDGTELPPGEVGVVYFDGGRPFEYHHDPAKTAAAAHPNGWRTLGDMGYLDADGYLYLTDRQAHMIISGGVNIYPQEAENILAVHPAVADVAVIGVPDEERGEAVKAVVQPVDPAAAGDALATDLIAFCRTELAAYKCPRSIDFTDELPRDPSGKLYKRRLRESYWKDHDNLII</sequence>
<dbReference type="InterPro" id="IPR000873">
    <property type="entry name" value="AMP-dep_synth/lig_dom"/>
</dbReference>
<gene>
    <name evidence="3" type="ORF">HGA15_20450</name>
</gene>
<dbReference type="Proteomes" id="UP000570678">
    <property type="component" value="Unassembled WGS sequence"/>
</dbReference>
<evidence type="ECO:0000259" key="1">
    <source>
        <dbReference type="Pfam" id="PF00501"/>
    </source>
</evidence>
<dbReference type="InterPro" id="IPR025110">
    <property type="entry name" value="AMP-bd_C"/>
</dbReference>
<dbReference type="GO" id="GO:0016405">
    <property type="term" value="F:CoA-ligase activity"/>
    <property type="evidence" value="ECO:0007669"/>
    <property type="project" value="TreeGrafter"/>
</dbReference>
<dbReference type="AlphaFoldDB" id="A0A846YFS2"/>
<dbReference type="InterPro" id="IPR045851">
    <property type="entry name" value="AMP-bd_C_sf"/>
</dbReference>
<evidence type="ECO:0000259" key="2">
    <source>
        <dbReference type="Pfam" id="PF13193"/>
    </source>
</evidence>
<accession>A0A846YFS2</accession>
<protein>
    <submittedName>
        <fullName evidence="3">Acyl-CoA synthetase</fullName>
    </submittedName>
</protein>
<dbReference type="PANTHER" id="PTHR24096:SF323">
    <property type="entry name" value="BLR3536 PROTEIN"/>
    <property type="match status" value="1"/>
</dbReference>
<dbReference type="InterPro" id="IPR020845">
    <property type="entry name" value="AMP-binding_CS"/>
</dbReference>